<dbReference type="PANTHER" id="PTHR24113">
    <property type="entry name" value="RAN GTPASE-ACTIVATING PROTEIN 1"/>
    <property type="match status" value="1"/>
</dbReference>
<keyword evidence="3" id="KW-0677">Repeat</keyword>
<dbReference type="InterPro" id="IPR001611">
    <property type="entry name" value="Leu-rich_rpt"/>
</dbReference>
<evidence type="ECO:0000256" key="3">
    <source>
        <dbReference type="ARBA" id="ARBA00022737"/>
    </source>
</evidence>
<keyword evidence="5" id="KW-0472">Membrane</keyword>
<dbReference type="InterPro" id="IPR027038">
    <property type="entry name" value="RanGap"/>
</dbReference>
<evidence type="ECO:0000256" key="4">
    <source>
        <dbReference type="SAM" id="MobiDB-lite"/>
    </source>
</evidence>
<evidence type="ECO:0000256" key="2">
    <source>
        <dbReference type="ARBA" id="ARBA00022614"/>
    </source>
</evidence>
<evidence type="ECO:0000313" key="6">
    <source>
        <dbReference type="EMBL" id="KOO27464.1"/>
    </source>
</evidence>
<reference evidence="7" key="1">
    <citation type="journal article" date="2015" name="PLoS Genet.">
        <title>Genome Sequence and Transcriptome Analyses of Chrysochromulina tobin: Metabolic Tools for Enhanced Algal Fitness in the Prominent Order Prymnesiales (Haptophyceae).</title>
        <authorList>
            <person name="Hovde B.T."/>
            <person name="Deodato C.R."/>
            <person name="Hunsperger H.M."/>
            <person name="Ryken S.A."/>
            <person name="Yost W."/>
            <person name="Jha R.K."/>
            <person name="Patterson J."/>
            <person name="Monnat R.J. Jr."/>
            <person name="Barlow S.B."/>
            <person name="Starkenburg S.R."/>
            <person name="Cattolico R.A."/>
        </authorList>
    </citation>
    <scope>NUCLEOTIDE SEQUENCE</scope>
    <source>
        <strain evidence="7">CCMP291</strain>
    </source>
</reference>
<keyword evidence="5" id="KW-1133">Transmembrane helix</keyword>
<protein>
    <submittedName>
        <fullName evidence="6">Uncharacterized protein</fullName>
    </submittedName>
</protein>
<sequence length="906" mass="99820">MLAMEAVEMAMAAAEMAKAEMGLVDGGGGLGRWQIHRCRASQRLCVPALTLGVKRAQQTLRSPVHKPQPLRADVHGRARRRTAPPPTISPFAIDLPAPFAARLDARSLRRSCARTPKSGQLVPTQHGSMRLSARACCAGAAAKAPTQRVARERGATGAECGASACGLTPTEAAAAAAAMEATFAIAAPIASPIWLPYVPTVHLFGVHVYLHGLLAMPLAVHLCILPMTLIMCTVMSIVLCVESLYLPLSLLCLTVGIRLCSCRGIIPSQRDSPLSPSHPRGTSPAVSFEEAQMAAQRYLGHDEVWAALEHVTEQGERPVRLVRLSWLLALGQPGSSVHRKYGGVLPRRQELLDEAAFIDVEELRQISWQAKRGVDWYLLFETIFAVQSGGGNQFKRVLRLISDVCSCKFVRRNIDELVPIIAVSYCWLEASHPDFEGEQLRLLCTRLKALFPSLGVLRRSGLLGVCQAYGFRDMGVFLDWASLFQKDPRLWTPAEFVPEEERTEDQRRAAELYRDSRTQAQGQASKFALDKTMDLWYAHSKTTVLLLTELPEKLPESFDKKRIYKSRGWTMFERCSAELGKTFHLQQAGWTLVIDLGEQRAALRRLPTTPERMEVLMQECSFTNGADRAQVLELYKKTARAVLGGVKELSFFGMRLDPKDPWRSPERLGQALNFCVNLKKLDLIFTGLTDEHLASVSGVLSSSALPQLEKLFLGFNHLGPRGIEALGSALVSGVAPGLKVMFLSANDFGDAGLQSFAAIIAMGMARELQLVELSGNDFGDVGAFALADALRPRLASGEYKVGTTINFVYTFNHVGSRGRLALSAALEAKNIAPDFLKFWISNITNALYPRHYKVVFMRTFKHEMYSYLHEEYRATAARGKRDLSFQVLEVRSAAHAHAHGAVSCEA</sequence>
<keyword evidence="1" id="KW-0343">GTPase activation</keyword>
<dbReference type="Proteomes" id="UP000037460">
    <property type="component" value="Unassembled WGS sequence"/>
</dbReference>
<dbReference type="GO" id="GO:0005096">
    <property type="term" value="F:GTPase activator activity"/>
    <property type="evidence" value="ECO:0007669"/>
    <property type="project" value="UniProtKB-KW"/>
</dbReference>
<proteinExistence type="predicted"/>
<dbReference type="SMART" id="SM00368">
    <property type="entry name" value="LRR_RI"/>
    <property type="match status" value="3"/>
</dbReference>
<dbReference type="SUPFAM" id="SSF52047">
    <property type="entry name" value="RNI-like"/>
    <property type="match status" value="1"/>
</dbReference>
<dbReference type="EMBL" id="JWZX01002711">
    <property type="protein sequence ID" value="KOO27464.1"/>
    <property type="molecule type" value="Genomic_DNA"/>
</dbReference>
<feature type="transmembrane region" description="Helical" evidence="5">
    <location>
        <begin position="218"/>
        <end position="239"/>
    </location>
</feature>
<dbReference type="InterPro" id="IPR032675">
    <property type="entry name" value="LRR_dom_sf"/>
</dbReference>
<dbReference type="PANTHER" id="PTHR24113:SF12">
    <property type="entry name" value="RAN GTPASE-ACTIVATING PROTEIN 1"/>
    <property type="match status" value="1"/>
</dbReference>
<dbReference type="GO" id="GO:0031267">
    <property type="term" value="F:small GTPase binding"/>
    <property type="evidence" value="ECO:0007669"/>
    <property type="project" value="TreeGrafter"/>
</dbReference>
<dbReference type="GO" id="GO:0005634">
    <property type="term" value="C:nucleus"/>
    <property type="evidence" value="ECO:0007669"/>
    <property type="project" value="TreeGrafter"/>
</dbReference>
<dbReference type="AlphaFoldDB" id="A0A0M0JLN1"/>
<gene>
    <name evidence="6" type="ORF">Ctob_003184</name>
</gene>
<dbReference type="GO" id="GO:0006913">
    <property type="term" value="P:nucleocytoplasmic transport"/>
    <property type="evidence" value="ECO:0007669"/>
    <property type="project" value="TreeGrafter"/>
</dbReference>
<dbReference type="GO" id="GO:0005829">
    <property type="term" value="C:cytosol"/>
    <property type="evidence" value="ECO:0007669"/>
    <property type="project" value="TreeGrafter"/>
</dbReference>
<keyword evidence="7" id="KW-1185">Reference proteome</keyword>
<evidence type="ECO:0000313" key="7">
    <source>
        <dbReference type="Proteomes" id="UP000037460"/>
    </source>
</evidence>
<dbReference type="Gene3D" id="3.80.10.10">
    <property type="entry name" value="Ribonuclease Inhibitor"/>
    <property type="match status" value="1"/>
</dbReference>
<dbReference type="OrthoDB" id="6375174at2759"/>
<keyword evidence="5" id="KW-0812">Transmembrane</keyword>
<evidence type="ECO:0000256" key="5">
    <source>
        <dbReference type="SAM" id="Phobius"/>
    </source>
</evidence>
<evidence type="ECO:0000256" key="1">
    <source>
        <dbReference type="ARBA" id="ARBA00022468"/>
    </source>
</evidence>
<name>A0A0M0JLN1_9EUKA</name>
<dbReference type="GO" id="GO:0048471">
    <property type="term" value="C:perinuclear region of cytoplasm"/>
    <property type="evidence" value="ECO:0007669"/>
    <property type="project" value="TreeGrafter"/>
</dbReference>
<organism evidence="6 7">
    <name type="scientific">Chrysochromulina tobinii</name>
    <dbReference type="NCBI Taxonomy" id="1460289"/>
    <lineage>
        <taxon>Eukaryota</taxon>
        <taxon>Haptista</taxon>
        <taxon>Haptophyta</taxon>
        <taxon>Prymnesiophyceae</taxon>
        <taxon>Prymnesiales</taxon>
        <taxon>Chrysochromulinaceae</taxon>
        <taxon>Chrysochromulina</taxon>
    </lineage>
</organism>
<feature type="region of interest" description="Disordered" evidence="4">
    <location>
        <begin position="58"/>
        <end position="89"/>
    </location>
</feature>
<keyword evidence="2" id="KW-0433">Leucine-rich repeat</keyword>
<comment type="caution">
    <text evidence="6">The sequence shown here is derived from an EMBL/GenBank/DDBJ whole genome shotgun (WGS) entry which is preliminary data.</text>
</comment>
<accession>A0A0M0JLN1</accession>
<dbReference type="Pfam" id="PF13516">
    <property type="entry name" value="LRR_6"/>
    <property type="match status" value="1"/>
</dbReference>